<gene>
    <name evidence="2" type="ORF">MPOR_39850</name>
</gene>
<evidence type="ECO:0000313" key="3">
    <source>
        <dbReference type="Proteomes" id="UP000466785"/>
    </source>
</evidence>
<accession>A0A6N4VET6</accession>
<evidence type="ECO:0000313" key="2">
    <source>
        <dbReference type="EMBL" id="BBX52959.1"/>
    </source>
</evidence>
<name>A0A6N4VET6_9MYCO</name>
<sequence length="254" mass="29223">MSDQNKKALCCVCGTMRTCRRPRNHRAENYWLSGPIDRDWWRETGDLKCAECARVTTHAIIHPEKDTFRDHAEMMQRVATGNSHGHFNAAQLGEVAQKYRQGMPRNPYLNHFWYKSDAQEAWDAGKDTVIGLCGEPMKLTRDPSGPSASKKRSDDDDSRQIKPMTVRDQEYEDSDTGMWWREGDCVDCLRVWHLELLRQRRELLGTKMTEFLAVLLADKSGFPKKLDLHTVEYLIEALDSVRPSTTVSSEGMSR</sequence>
<dbReference type="AlphaFoldDB" id="A0A6N4VET6"/>
<proteinExistence type="predicted"/>
<dbReference type="EMBL" id="AP022570">
    <property type="protein sequence ID" value="BBX52959.1"/>
    <property type="molecule type" value="Genomic_DNA"/>
</dbReference>
<reference evidence="2 3" key="1">
    <citation type="journal article" date="2019" name="Emerg. Microbes Infect.">
        <title>Comprehensive subspecies identification of 175 nontuberculous mycobacteria species based on 7547 genomic profiles.</title>
        <authorList>
            <person name="Matsumoto Y."/>
            <person name="Kinjo T."/>
            <person name="Motooka D."/>
            <person name="Nabeya D."/>
            <person name="Jung N."/>
            <person name="Uechi K."/>
            <person name="Horii T."/>
            <person name="Iida T."/>
            <person name="Fujita J."/>
            <person name="Nakamura S."/>
        </authorList>
    </citation>
    <scope>NUCLEOTIDE SEQUENCE [LARGE SCALE GENOMIC DNA]</scope>
    <source>
        <strain evidence="2 3">JCM 12603</strain>
    </source>
</reference>
<protein>
    <submittedName>
        <fullName evidence="2">Uncharacterized protein</fullName>
    </submittedName>
</protein>
<organism evidence="2 3">
    <name type="scientific">Mycolicibacterium poriferae</name>
    <dbReference type="NCBI Taxonomy" id="39694"/>
    <lineage>
        <taxon>Bacteria</taxon>
        <taxon>Bacillati</taxon>
        <taxon>Actinomycetota</taxon>
        <taxon>Actinomycetes</taxon>
        <taxon>Mycobacteriales</taxon>
        <taxon>Mycobacteriaceae</taxon>
        <taxon>Mycolicibacterium</taxon>
    </lineage>
</organism>
<dbReference type="RefSeq" id="WP_163676791.1">
    <property type="nucleotide sequence ID" value="NZ_AP022570.1"/>
</dbReference>
<feature type="compositionally biased region" description="Basic and acidic residues" evidence="1">
    <location>
        <begin position="151"/>
        <end position="169"/>
    </location>
</feature>
<dbReference type="KEGG" id="mpof:MPOR_39850"/>
<evidence type="ECO:0000256" key="1">
    <source>
        <dbReference type="SAM" id="MobiDB-lite"/>
    </source>
</evidence>
<keyword evidence="3" id="KW-1185">Reference proteome</keyword>
<feature type="region of interest" description="Disordered" evidence="1">
    <location>
        <begin position="135"/>
        <end position="172"/>
    </location>
</feature>
<dbReference type="Proteomes" id="UP000466785">
    <property type="component" value="Chromosome"/>
</dbReference>